<dbReference type="EMBL" id="QJRG01000047">
    <property type="protein sequence ID" value="RWU21095.1"/>
    <property type="molecule type" value="Genomic_DNA"/>
</dbReference>
<evidence type="ECO:0000313" key="3">
    <source>
        <dbReference type="EMBL" id="RWU21095.1"/>
    </source>
</evidence>
<dbReference type="InterPro" id="IPR051807">
    <property type="entry name" value="Sec-metab_biosynth-assoc"/>
</dbReference>
<accession>A0A443ZPR7</accession>
<evidence type="ECO:0000256" key="1">
    <source>
        <dbReference type="ARBA" id="ARBA00007689"/>
    </source>
</evidence>
<dbReference type="Pfam" id="PF03795">
    <property type="entry name" value="YCII"/>
    <property type="match status" value="1"/>
</dbReference>
<dbReference type="NCBIfam" id="NF009503">
    <property type="entry name" value="PRK12863.1-3"/>
    <property type="match status" value="1"/>
</dbReference>
<gene>
    <name evidence="3" type="ORF">DM813_17990</name>
</gene>
<dbReference type="AlphaFoldDB" id="A0A443ZPR7"/>
<dbReference type="PANTHER" id="PTHR33606:SF3">
    <property type="entry name" value="PROTEIN YCII"/>
    <property type="match status" value="1"/>
</dbReference>
<comment type="caution">
    <text evidence="3">The sequence shown here is derived from an EMBL/GenBank/DDBJ whole genome shotgun (WGS) entry which is preliminary data.</text>
</comment>
<comment type="similarity">
    <text evidence="1">Belongs to the YciI family.</text>
</comment>
<dbReference type="SUPFAM" id="SSF54909">
    <property type="entry name" value="Dimeric alpha+beta barrel"/>
    <property type="match status" value="1"/>
</dbReference>
<dbReference type="InterPro" id="IPR005545">
    <property type="entry name" value="YCII"/>
</dbReference>
<dbReference type="PANTHER" id="PTHR33606">
    <property type="entry name" value="PROTEIN YCII"/>
    <property type="match status" value="1"/>
</dbReference>
<sequence>MPFLIETFDKPGHAQVRARERDVHLAFLERHKTLLLACGAKLSDDGGDAGGGVYILDVDSREAAERFISLDPFSLAGLFERVTIIRWRKAYLDGQCRLGG</sequence>
<organism evidence="3 4">
    <name type="scientific">Pseudomonas alkylphenolica</name>
    <dbReference type="NCBI Taxonomy" id="237609"/>
    <lineage>
        <taxon>Bacteria</taxon>
        <taxon>Pseudomonadati</taxon>
        <taxon>Pseudomonadota</taxon>
        <taxon>Gammaproteobacteria</taxon>
        <taxon>Pseudomonadales</taxon>
        <taxon>Pseudomonadaceae</taxon>
        <taxon>Pseudomonas</taxon>
    </lineage>
</organism>
<dbReference type="OrthoDB" id="70894at2"/>
<proteinExistence type="inferred from homology"/>
<evidence type="ECO:0000313" key="4">
    <source>
        <dbReference type="Proteomes" id="UP000288983"/>
    </source>
</evidence>
<dbReference type="Proteomes" id="UP000288983">
    <property type="component" value="Unassembled WGS sequence"/>
</dbReference>
<feature type="domain" description="YCII-related" evidence="2">
    <location>
        <begin position="1"/>
        <end position="88"/>
    </location>
</feature>
<evidence type="ECO:0000259" key="2">
    <source>
        <dbReference type="Pfam" id="PF03795"/>
    </source>
</evidence>
<dbReference type="InterPro" id="IPR011008">
    <property type="entry name" value="Dimeric_a/b-barrel"/>
</dbReference>
<dbReference type="RefSeq" id="WP_128324697.1">
    <property type="nucleotide sequence ID" value="NZ_QJRG01000047.1"/>
</dbReference>
<dbReference type="Gene3D" id="3.30.70.1060">
    <property type="entry name" value="Dimeric alpha+beta barrel"/>
    <property type="match status" value="1"/>
</dbReference>
<name>A0A443ZPR7_9PSED</name>
<protein>
    <submittedName>
        <fullName evidence="3">YciI family protein</fullName>
    </submittedName>
</protein>
<reference evidence="3 4" key="1">
    <citation type="submission" date="2018-06" db="EMBL/GenBank/DDBJ databases">
        <title>Bacteria isolated from soil of Wuhan.</title>
        <authorList>
            <person name="Wei X."/>
            <person name="Chunhua H."/>
        </authorList>
    </citation>
    <scope>NUCLEOTIDE SEQUENCE [LARGE SCALE GENOMIC DNA]</scope>
    <source>
        <strain evidence="4">xwS2</strain>
    </source>
</reference>